<evidence type="ECO:0000256" key="2">
    <source>
        <dbReference type="PROSITE-ProRule" id="PRU00169"/>
    </source>
</evidence>
<dbReference type="Gene3D" id="3.40.50.2300">
    <property type="match status" value="1"/>
</dbReference>
<dbReference type="InterPro" id="IPR001789">
    <property type="entry name" value="Sig_transdc_resp-reg_receiver"/>
</dbReference>
<proteinExistence type="predicted"/>
<evidence type="ECO:0000259" key="3">
    <source>
        <dbReference type="PROSITE" id="PS50110"/>
    </source>
</evidence>
<name>A0AAU8LWA0_9BACT</name>
<reference evidence="4" key="2">
    <citation type="submission" date="2024-06" db="EMBL/GenBank/DDBJ databases">
        <authorList>
            <person name="Plum-Jensen L.E."/>
            <person name="Schramm A."/>
            <person name="Marshall I.P.G."/>
        </authorList>
    </citation>
    <scope>NUCLEOTIDE SEQUENCE</scope>
    <source>
        <strain evidence="4">Rat1</strain>
    </source>
</reference>
<dbReference type="PROSITE" id="PS50110">
    <property type="entry name" value="RESPONSE_REGULATORY"/>
    <property type="match status" value="1"/>
</dbReference>
<organism evidence="4">
    <name type="scientific">Candidatus Electrothrix aestuarii</name>
    <dbReference type="NCBI Taxonomy" id="3062594"/>
    <lineage>
        <taxon>Bacteria</taxon>
        <taxon>Pseudomonadati</taxon>
        <taxon>Thermodesulfobacteriota</taxon>
        <taxon>Desulfobulbia</taxon>
        <taxon>Desulfobulbales</taxon>
        <taxon>Desulfobulbaceae</taxon>
        <taxon>Candidatus Electrothrix</taxon>
    </lineage>
</organism>
<dbReference type="InterPro" id="IPR011006">
    <property type="entry name" value="CheY-like_superfamily"/>
</dbReference>
<dbReference type="PANTHER" id="PTHR44591:SF3">
    <property type="entry name" value="RESPONSE REGULATORY DOMAIN-CONTAINING PROTEIN"/>
    <property type="match status" value="1"/>
</dbReference>
<evidence type="ECO:0000313" key="4">
    <source>
        <dbReference type="EMBL" id="XCN73300.1"/>
    </source>
</evidence>
<dbReference type="InterPro" id="IPR050595">
    <property type="entry name" value="Bact_response_regulator"/>
</dbReference>
<dbReference type="GO" id="GO:0000160">
    <property type="term" value="P:phosphorelay signal transduction system"/>
    <property type="evidence" value="ECO:0007669"/>
    <property type="project" value="InterPro"/>
</dbReference>
<feature type="modified residue" description="4-aspartylphosphate" evidence="2">
    <location>
        <position position="56"/>
    </location>
</feature>
<dbReference type="Pfam" id="PF00072">
    <property type="entry name" value="Response_reg"/>
    <property type="match status" value="1"/>
</dbReference>
<dbReference type="EMBL" id="CP159373">
    <property type="protein sequence ID" value="XCN73300.1"/>
    <property type="molecule type" value="Genomic_DNA"/>
</dbReference>
<dbReference type="KEGG" id="eaj:Q3M24_00630"/>
<feature type="domain" description="Response regulatory" evidence="3">
    <location>
        <begin position="7"/>
        <end position="123"/>
    </location>
</feature>
<dbReference type="AlphaFoldDB" id="A0AAU8LWA0"/>
<dbReference type="SUPFAM" id="SSF52172">
    <property type="entry name" value="CheY-like"/>
    <property type="match status" value="1"/>
</dbReference>
<reference evidence="4" key="1">
    <citation type="journal article" date="2024" name="Syst. Appl. Microbiol.">
        <title>First single-strain enrichments of Electrothrix cable bacteria, description of E. aestuarii sp. nov. and E. rattekaaiensis sp. nov., and proposal of a cable bacteria taxonomy following the rules of the SeqCode.</title>
        <authorList>
            <person name="Plum-Jensen L.E."/>
            <person name="Schramm A."/>
            <person name="Marshall I.P.G."/>
        </authorList>
    </citation>
    <scope>NUCLEOTIDE SEQUENCE</scope>
    <source>
        <strain evidence="4">Rat1</strain>
    </source>
</reference>
<gene>
    <name evidence="4" type="ORF">Q3M24_00630</name>
</gene>
<sequence length="203" mass="23115">MSGNQDAILVVDDRPANLKVLLSFLQEHDYRVYMVDSGQRALEVLPKIQPDLVLLDVMMPGMNGFEICKKMKEDKDLAAIPVIFMTALDTVGDKMTGFSAGGVDYITKPFHQVEVLARINTHITLRKREKELEAALEEIKTLTGILPICSYCKQIRNDEGYWQQVEEYIAEHSEAMFSHGVCPSCYKKAMSQLKEEEREERLV</sequence>
<accession>A0AAU8LWA0</accession>
<dbReference type="PANTHER" id="PTHR44591">
    <property type="entry name" value="STRESS RESPONSE REGULATOR PROTEIN 1"/>
    <property type="match status" value="1"/>
</dbReference>
<evidence type="ECO:0000256" key="1">
    <source>
        <dbReference type="ARBA" id="ARBA00022553"/>
    </source>
</evidence>
<keyword evidence="1 2" id="KW-0597">Phosphoprotein</keyword>
<protein>
    <submittedName>
        <fullName evidence="4">Response regulator</fullName>
    </submittedName>
</protein>
<dbReference type="SMART" id="SM00448">
    <property type="entry name" value="REC"/>
    <property type="match status" value="1"/>
</dbReference>
<dbReference type="CDD" id="cd19920">
    <property type="entry name" value="REC_PA4781-like"/>
    <property type="match status" value="1"/>
</dbReference>